<comment type="caution">
    <text evidence="1">The sequence shown here is derived from an EMBL/GenBank/DDBJ whole genome shotgun (WGS) entry which is preliminary data.</text>
</comment>
<accession>A0A023BSU1</accession>
<protein>
    <submittedName>
        <fullName evidence="1">Uncharacterized protein</fullName>
    </submittedName>
</protein>
<name>A0A023BSU1_9FLAO</name>
<dbReference type="Proteomes" id="UP000023541">
    <property type="component" value="Unassembled WGS sequence"/>
</dbReference>
<gene>
    <name evidence="1" type="ORF">ATO12_22505</name>
</gene>
<dbReference type="RefSeq" id="WP_034244380.1">
    <property type="nucleotide sequence ID" value="NZ_AQRA01000007.1"/>
</dbReference>
<dbReference type="OrthoDB" id="1161323at2"/>
<dbReference type="eggNOG" id="ENOG5033ZE3">
    <property type="taxonomic scope" value="Bacteria"/>
</dbReference>
<reference evidence="1 2" key="1">
    <citation type="submission" date="2014-04" db="EMBL/GenBank/DDBJ databases">
        <title>Aquimarina sp. 22II-S11-z7 Genome Sequencing.</title>
        <authorList>
            <person name="Lai Q."/>
        </authorList>
    </citation>
    <scope>NUCLEOTIDE SEQUENCE [LARGE SCALE GENOMIC DNA]</scope>
    <source>
        <strain evidence="1 2">22II-S11-z7</strain>
    </source>
</reference>
<sequence length="180" mass="21220">MRNLIYKALCFTLIVGLFCNCTSKTEKNIDNTNILLGNKKHLVVQKINKTTNHVGILSKHNYRTTHHYEYEFTVDRGDVNWKGGSGEPKHILFCKDSIYLHYLKEKYVSIQDRDTTNSQIENHKDYKVVEVFEVYIDNRYFFNLFGNDYWVEITPESYANKKITCDEYSIPNDNELSLIN</sequence>
<dbReference type="EMBL" id="AQRA01000007">
    <property type="protein sequence ID" value="EZH72903.1"/>
    <property type="molecule type" value="Genomic_DNA"/>
</dbReference>
<evidence type="ECO:0000313" key="1">
    <source>
        <dbReference type="EMBL" id="EZH72903.1"/>
    </source>
</evidence>
<evidence type="ECO:0000313" key="2">
    <source>
        <dbReference type="Proteomes" id="UP000023541"/>
    </source>
</evidence>
<dbReference type="STRING" id="1317122.ATO12_22505"/>
<keyword evidence="2" id="KW-1185">Reference proteome</keyword>
<organism evidence="1 2">
    <name type="scientific">Aquimarina atlantica</name>
    <dbReference type="NCBI Taxonomy" id="1317122"/>
    <lineage>
        <taxon>Bacteria</taxon>
        <taxon>Pseudomonadati</taxon>
        <taxon>Bacteroidota</taxon>
        <taxon>Flavobacteriia</taxon>
        <taxon>Flavobacteriales</taxon>
        <taxon>Flavobacteriaceae</taxon>
        <taxon>Aquimarina</taxon>
    </lineage>
</organism>
<dbReference type="AlphaFoldDB" id="A0A023BSU1"/>
<proteinExistence type="predicted"/>